<gene>
    <name evidence="6" type="ORF">C6Y14_12400</name>
</gene>
<evidence type="ECO:0000256" key="1">
    <source>
        <dbReference type="ARBA" id="ARBA00023015"/>
    </source>
</evidence>
<dbReference type="AlphaFoldDB" id="A0A2P8Q9R3"/>
<evidence type="ECO:0000313" key="7">
    <source>
        <dbReference type="Proteomes" id="UP000240429"/>
    </source>
</evidence>
<dbReference type="GO" id="GO:0003677">
    <property type="term" value="F:DNA binding"/>
    <property type="evidence" value="ECO:0007669"/>
    <property type="project" value="UniProtKB-UniRule"/>
</dbReference>
<evidence type="ECO:0000256" key="4">
    <source>
        <dbReference type="PROSITE-ProRule" id="PRU00335"/>
    </source>
</evidence>
<dbReference type="Gene3D" id="1.10.10.60">
    <property type="entry name" value="Homeodomain-like"/>
    <property type="match status" value="1"/>
</dbReference>
<keyword evidence="3" id="KW-0804">Transcription</keyword>
<dbReference type="PROSITE" id="PS50977">
    <property type="entry name" value="HTH_TETR_2"/>
    <property type="match status" value="1"/>
</dbReference>
<dbReference type="InterPro" id="IPR036271">
    <property type="entry name" value="Tet_transcr_reg_TetR-rel_C_sf"/>
</dbReference>
<dbReference type="SUPFAM" id="SSF46689">
    <property type="entry name" value="Homeodomain-like"/>
    <property type="match status" value="1"/>
</dbReference>
<dbReference type="Proteomes" id="UP000240429">
    <property type="component" value="Unassembled WGS sequence"/>
</dbReference>
<keyword evidence="7" id="KW-1185">Reference proteome</keyword>
<dbReference type="RefSeq" id="WP_107016656.1">
    <property type="nucleotide sequence ID" value="NZ_KZ679041.1"/>
</dbReference>
<feature type="DNA-binding region" description="H-T-H motif" evidence="4">
    <location>
        <begin position="29"/>
        <end position="48"/>
    </location>
</feature>
<accession>A0A2P8Q9R3</accession>
<dbReference type="Pfam" id="PF00440">
    <property type="entry name" value="TetR_N"/>
    <property type="match status" value="1"/>
</dbReference>
<dbReference type="Pfam" id="PF16925">
    <property type="entry name" value="TetR_C_13"/>
    <property type="match status" value="1"/>
</dbReference>
<dbReference type="SUPFAM" id="SSF48498">
    <property type="entry name" value="Tetracyclin repressor-like, C-terminal domain"/>
    <property type="match status" value="1"/>
</dbReference>
<comment type="caution">
    <text evidence="6">The sequence shown here is derived from an EMBL/GenBank/DDBJ whole genome shotgun (WGS) entry which is preliminary data.</text>
</comment>
<evidence type="ECO:0000256" key="3">
    <source>
        <dbReference type="ARBA" id="ARBA00023163"/>
    </source>
</evidence>
<proteinExistence type="predicted"/>
<keyword evidence="2 4" id="KW-0238">DNA-binding</keyword>
<dbReference type="PANTHER" id="PTHR47506:SF1">
    <property type="entry name" value="HTH-TYPE TRANSCRIPTIONAL REGULATOR YJDC"/>
    <property type="match status" value="1"/>
</dbReference>
<evidence type="ECO:0000259" key="5">
    <source>
        <dbReference type="PROSITE" id="PS50977"/>
    </source>
</evidence>
<dbReference type="Gene3D" id="1.10.357.10">
    <property type="entry name" value="Tetracycline Repressor, domain 2"/>
    <property type="match status" value="1"/>
</dbReference>
<evidence type="ECO:0000256" key="2">
    <source>
        <dbReference type="ARBA" id="ARBA00023125"/>
    </source>
</evidence>
<dbReference type="InterPro" id="IPR011075">
    <property type="entry name" value="TetR_C"/>
</dbReference>
<dbReference type="PANTHER" id="PTHR47506">
    <property type="entry name" value="TRANSCRIPTIONAL REGULATORY PROTEIN"/>
    <property type="match status" value="1"/>
</dbReference>
<protein>
    <submittedName>
        <fullName evidence="6">TetR/AcrR family transcriptional regulator</fullName>
    </submittedName>
</protein>
<dbReference type="InterPro" id="IPR009057">
    <property type="entry name" value="Homeodomain-like_sf"/>
</dbReference>
<evidence type="ECO:0000313" key="6">
    <source>
        <dbReference type="EMBL" id="PSM42974.1"/>
    </source>
</evidence>
<reference evidence="6 7" key="1">
    <citation type="submission" date="2018-03" db="EMBL/GenBank/DDBJ databases">
        <title>Streptomyces dioscori sp. nov., a novel endophytic actinobacterium isolated from bulbil of Dioscorea bulbifera L.</title>
        <authorList>
            <person name="Zhikuan W."/>
        </authorList>
    </citation>
    <scope>NUCLEOTIDE SEQUENCE [LARGE SCALE GENOMIC DNA]</scope>
    <source>
        <strain evidence="6 7">A217</strain>
    </source>
</reference>
<name>A0A2P8Q9R3_9ACTN</name>
<dbReference type="EMBL" id="PYBJ01000007">
    <property type="protein sequence ID" value="PSM42974.1"/>
    <property type="molecule type" value="Genomic_DNA"/>
</dbReference>
<dbReference type="OrthoDB" id="9805134at2"/>
<keyword evidence="1" id="KW-0805">Transcription regulation</keyword>
<sequence length="194" mass="21161">MGRPREFNEGQAVQKATRLFWEKGFAATSTDALLKEMDIGRQSLYNAFGGKRQLYLEALRSYQANTTAGHLDRLNEPSSPLAGIRQLLTGIAAEDDETRALGCLGVGSVSEFGTRDPELSRMHEAVNRTLHEGLIARIQEAKSLGEIDEGLSAERAAEFVLLTMTGLQMAARGGANTESMHRMAAFTVDRLAMS</sequence>
<organism evidence="6 7">
    <name type="scientific">Streptomyces dioscori</name>
    <dbReference type="NCBI Taxonomy" id="2109333"/>
    <lineage>
        <taxon>Bacteria</taxon>
        <taxon>Bacillati</taxon>
        <taxon>Actinomycetota</taxon>
        <taxon>Actinomycetes</taxon>
        <taxon>Kitasatosporales</taxon>
        <taxon>Streptomycetaceae</taxon>
        <taxon>Streptomyces</taxon>
        <taxon>Streptomyces aurantiacus group</taxon>
    </lineage>
</organism>
<dbReference type="InterPro" id="IPR001647">
    <property type="entry name" value="HTH_TetR"/>
</dbReference>
<feature type="domain" description="HTH tetR-type" evidence="5">
    <location>
        <begin position="6"/>
        <end position="66"/>
    </location>
</feature>